<protein>
    <recommendedName>
        <fullName evidence="5">Transmembrane protein</fullName>
    </recommendedName>
</protein>
<reference evidence="3" key="1">
    <citation type="submission" date="2022-11" db="UniProtKB">
        <authorList>
            <consortium name="EnsemblMetazoa"/>
        </authorList>
    </citation>
    <scope>IDENTIFICATION</scope>
</reference>
<organism evidence="3 4">
    <name type="scientific">Patiria miniata</name>
    <name type="common">Bat star</name>
    <name type="synonym">Asterina miniata</name>
    <dbReference type="NCBI Taxonomy" id="46514"/>
    <lineage>
        <taxon>Eukaryota</taxon>
        <taxon>Metazoa</taxon>
        <taxon>Echinodermata</taxon>
        <taxon>Eleutherozoa</taxon>
        <taxon>Asterozoa</taxon>
        <taxon>Asteroidea</taxon>
        <taxon>Valvatacea</taxon>
        <taxon>Valvatida</taxon>
        <taxon>Asterinidae</taxon>
        <taxon>Patiria</taxon>
    </lineage>
</organism>
<keyword evidence="2" id="KW-0812">Transmembrane</keyword>
<dbReference type="OMA" id="PSHRENH"/>
<proteinExistence type="predicted"/>
<evidence type="ECO:0000313" key="3">
    <source>
        <dbReference type="EnsemblMetazoa" id="XP_038063951.1"/>
    </source>
</evidence>
<dbReference type="AlphaFoldDB" id="A0A914AK57"/>
<evidence type="ECO:0000256" key="1">
    <source>
        <dbReference type="SAM" id="MobiDB-lite"/>
    </source>
</evidence>
<dbReference type="EnsemblMetazoa" id="XM_038208023.1">
    <property type="protein sequence ID" value="XP_038063951.1"/>
    <property type="gene ID" value="LOC119734491"/>
</dbReference>
<dbReference type="Proteomes" id="UP000887568">
    <property type="component" value="Unplaced"/>
</dbReference>
<feature type="region of interest" description="Disordered" evidence="1">
    <location>
        <begin position="93"/>
        <end position="114"/>
    </location>
</feature>
<sequence length="302" mass="34438">MPHKMCIRHPAPRVADVKVYKGLTFATSISSKLHLDKVLQENSKLTKKKLQIMELQARLPLSVLLLSVVFVGLSASPVPINLLSRLRRSASTTTGTTLESSVPTTEESLSTVSASPSARVVRQARSADSLSMHYNLLHTEVHVVSREHQELYSNYKRERFGNDTDPIVRDMGLSYLPSVHDLAHEIVRSSLPDSELVTVHYNNLIIFRDTLARVRDSETRNVSERVDAVIRPLRLVINRLETTMILNGQEDSIIHVESSIPEFHSDVTIQERNMRTLFVLQEFHEYMPHVMHDYKKLAHRHQ</sequence>
<evidence type="ECO:0008006" key="5">
    <source>
        <dbReference type="Google" id="ProtNLM"/>
    </source>
</evidence>
<name>A0A914AK57_PATMI</name>
<dbReference type="OrthoDB" id="10455439at2759"/>
<feature type="transmembrane region" description="Helical" evidence="2">
    <location>
        <begin position="57"/>
        <end position="78"/>
    </location>
</feature>
<dbReference type="RefSeq" id="XP_038063951.1">
    <property type="nucleotide sequence ID" value="XM_038208023.1"/>
</dbReference>
<keyword evidence="2" id="KW-0472">Membrane</keyword>
<keyword evidence="4" id="KW-1185">Reference proteome</keyword>
<evidence type="ECO:0000256" key="2">
    <source>
        <dbReference type="SAM" id="Phobius"/>
    </source>
</evidence>
<evidence type="ECO:0000313" key="4">
    <source>
        <dbReference type="Proteomes" id="UP000887568"/>
    </source>
</evidence>
<keyword evidence="2" id="KW-1133">Transmembrane helix</keyword>
<accession>A0A914AK57</accession>
<dbReference type="GeneID" id="119734491"/>